<dbReference type="InterPro" id="IPR023408">
    <property type="entry name" value="MscS_beta-dom_sf"/>
</dbReference>
<reference evidence="8 9" key="1">
    <citation type="submission" date="2024-01" db="EMBL/GenBank/DDBJ databases">
        <title>Uliginosibacterium soil sp. nov.</title>
        <authorList>
            <person name="Lv Y."/>
        </authorList>
    </citation>
    <scope>NUCLEOTIDE SEQUENCE [LARGE SCALE GENOMIC DNA]</scope>
    <source>
        <strain evidence="8 9">H3</strain>
    </source>
</reference>
<keyword evidence="6" id="KW-0406">Ion transport</keyword>
<accession>A0ABU6K915</accession>
<dbReference type="Gene3D" id="1.10.287.1260">
    <property type="match status" value="1"/>
</dbReference>
<keyword evidence="6" id="KW-0813">Transport</keyword>
<evidence type="ECO:0000313" key="9">
    <source>
        <dbReference type="Proteomes" id="UP001331561"/>
    </source>
</evidence>
<comment type="subcellular location">
    <subcellularLocation>
        <location evidence="6">Cell inner membrane</location>
        <topology evidence="6">Multi-pass membrane protein</topology>
    </subcellularLocation>
    <subcellularLocation>
        <location evidence="1">Cell membrane</location>
        <topology evidence="1">Multi-pass membrane protein</topology>
    </subcellularLocation>
</comment>
<keyword evidence="6" id="KW-0407">Ion channel</keyword>
<evidence type="ECO:0000256" key="1">
    <source>
        <dbReference type="ARBA" id="ARBA00004651"/>
    </source>
</evidence>
<dbReference type="RefSeq" id="WP_327600885.1">
    <property type="nucleotide sequence ID" value="NZ_JAYXHS010000004.1"/>
</dbReference>
<evidence type="ECO:0000256" key="6">
    <source>
        <dbReference type="RuleBase" id="RU369025"/>
    </source>
</evidence>
<keyword evidence="5 6" id="KW-0472">Membrane</keyword>
<gene>
    <name evidence="8" type="ORF">VVD49_19415</name>
</gene>
<organism evidence="8 9">
    <name type="scientific">Uliginosibacterium silvisoli</name>
    <dbReference type="NCBI Taxonomy" id="3114758"/>
    <lineage>
        <taxon>Bacteria</taxon>
        <taxon>Pseudomonadati</taxon>
        <taxon>Pseudomonadota</taxon>
        <taxon>Betaproteobacteria</taxon>
        <taxon>Rhodocyclales</taxon>
        <taxon>Zoogloeaceae</taxon>
        <taxon>Uliginosibacterium</taxon>
    </lineage>
</organism>
<name>A0ABU6K915_9RHOO</name>
<keyword evidence="4 6" id="KW-1133">Transmembrane helix</keyword>
<evidence type="ECO:0000256" key="4">
    <source>
        <dbReference type="ARBA" id="ARBA00022989"/>
    </source>
</evidence>
<evidence type="ECO:0000256" key="3">
    <source>
        <dbReference type="ARBA" id="ARBA00022692"/>
    </source>
</evidence>
<feature type="transmembrane region" description="Helical" evidence="6">
    <location>
        <begin position="31"/>
        <end position="54"/>
    </location>
</feature>
<dbReference type="SUPFAM" id="SSF50182">
    <property type="entry name" value="Sm-like ribonucleoproteins"/>
    <property type="match status" value="1"/>
</dbReference>
<keyword evidence="6" id="KW-0997">Cell inner membrane</keyword>
<dbReference type="Proteomes" id="UP001331561">
    <property type="component" value="Unassembled WGS sequence"/>
</dbReference>
<comment type="subunit">
    <text evidence="6">Homoheptamer.</text>
</comment>
<dbReference type="SUPFAM" id="SSF82689">
    <property type="entry name" value="Mechanosensitive channel protein MscS (YggB), C-terminal domain"/>
    <property type="match status" value="1"/>
</dbReference>
<dbReference type="PANTHER" id="PTHR30221:SF1">
    <property type="entry name" value="SMALL-CONDUCTANCE MECHANOSENSITIVE CHANNEL"/>
    <property type="match status" value="1"/>
</dbReference>
<comment type="caution">
    <text evidence="8">The sequence shown here is derived from an EMBL/GenBank/DDBJ whole genome shotgun (WGS) entry which is preliminary data.</text>
</comment>
<evidence type="ECO:0000256" key="2">
    <source>
        <dbReference type="ARBA" id="ARBA00022475"/>
    </source>
</evidence>
<comment type="function">
    <text evidence="6">Mechanosensitive channel that participates in the regulation of osmotic pressure changes within the cell, opening in response to stretch forces in the membrane lipid bilayer, without the need for other proteins. Contributes to normal resistance to hypoosmotic shock. Forms an ion channel of 1.0 nanosiemens conductance with a slight preference for anions.</text>
</comment>
<evidence type="ECO:0000313" key="8">
    <source>
        <dbReference type="EMBL" id="MEC5387911.1"/>
    </source>
</evidence>
<keyword evidence="9" id="KW-1185">Reference proteome</keyword>
<evidence type="ECO:0000256" key="5">
    <source>
        <dbReference type="ARBA" id="ARBA00023136"/>
    </source>
</evidence>
<comment type="similarity">
    <text evidence="6">Belongs to the MscS (TC 1.A.23) family.</text>
</comment>
<dbReference type="InterPro" id="IPR045275">
    <property type="entry name" value="MscS_archaea/bacteria_type"/>
</dbReference>
<feature type="domain" description="Mechanosensitive ion channel MscS" evidence="7">
    <location>
        <begin position="121"/>
        <end position="179"/>
    </location>
</feature>
<comment type="caution">
    <text evidence="6">Lacks conserved residue(s) required for the propagation of feature annotation.</text>
</comment>
<dbReference type="Gene3D" id="2.30.30.60">
    <property type="match status" value="1"/>
</dbReference>
<protein>
    <recommendedName>
        <fullName evidence="6">Small-conductance mechanosensitive channel</fullName>
    </recommendedName>
</protein>
<keyword evidence="3 6" id="KW-0812">Transmembrane</keyword>
<dbReference type="InterPro" id="IPR011066">
    <property type="entry name" value="MscS_channel_C_sf"/>
</dbReference>
<dbReference type="PANTHER" id="PTHR30221">
    <property type="entry name" value="SMALL-CONDUCTANCE MECHANOSENSITIVE CHANNEL"/>
    <property type="match status" value="1"/>
</dbReference>
<dbReference type="InterPro" id="IPR006685">
    <property type="entry name" value="MscS_channel_2nd"/>
</dbReference>
<sequence length="549" mass="59835">MLTLLLVSLSAILWLLQFTVGQETGILSAGIARALFIAAWGFTAISAVQVLQYVFSSWLIGQRRTHVASDLLRAVVRILLYLLAGGFFLHFILGQEITGLLATSAMLSVIIGLALQPTLGHLFSGVSIEIERPLHVGDYIRRGDLEGQVISLNWRSVFIRTERGSRVILPNSDFTSHTVEVISGDQPYRHSAFFDLATSEPPGKIMRIAMRVLRSELPHVCRTPEPSVVMLGTEPRSGSVHYAAHFYTMNFLERNHVASAVLERLWYALSREGLQLMPPQRFGNNSNNVKTQPRSETVASPVQAQAGNVASSTPAPAVHPNPAWRTLLGDLLPDLSPGLVDRLGATAKRYRYGQYETISTKVAAVVLSGRVREQYPAGDAAATAALQRVLQFGPESVHLESCLPRHKLEQLISDAAQIIGPLGQSLATGYAAVTDDLWLAYHAIAAGISNPEQREAFLARGPAQASRGLTAGGVLGWANVFELLPSAIPGHATQDCELLVWNASTLRKLLQAASEADRQSLLVCLQRLHSACDKLDMQTIDSWITRPQS</sequence>
<keyword evidence="2" id="KW-1003">Cell membrane</keyword>
<dbReference type="Pfam" id="PF00924">
    <property type="entry name" value="MS_channel_2nd"/>
    <property type="match status" value="1"/>
</dbReference>
<evidence type="ECO:0000259" key="7">
    <source>
        <dbReference type="Pfam" id="PF00924"/>
    </source>
</evidence>
<proteinExistence type="inferred from homology"/>
<feature type="transmembrane region" description="Helical" evidence="6">
    <location>
        <begin position="74"/>
        <end position="93"/>
    </location>
</feature>
<dbReference type="InterPro" id="IPR010920">
    <property type="entry name" value="LSM_dom_sf"/>
</dbReference>
<dbReference type="EMBL" id="JAYXHS010000004">
    <property type="protein sequence ID" value="MEC5387911.1"/>
    <property type="molecule type" value="Genomic_DNA"/>
</dbReference>